<keyword evidence="1" id="KW-0732">Signal</keyword>
<evidence type="ECO:0000313" key="3">
    <source>
        <dbReference type="Proteomes" id="UP000065533"/>
    </source>
</evidence>
<dbReference type="Proteomes" id="UP000065533">
    <property type="component" value="Chromosome"/>
</dbReference>
<gene>
    <name evidence="2" type="ORF">AUO94_07250</name>
</gene>
<name>A0ABM5WVW9_9BACL</name>
<evidence type="ECO:0000256" key="1">
    <source>
        <dbReference type="SAM" id="SignalP"/>
    </source>
</evidence>
<sequence>MKKLCWSIGIILIFVLPSHVFANTPENNHVSVEDAKKAVEAFIEVEFPSEFDQGKVVYKEDLYDLDESTIAYFFTIEGASSEGFFLVSAVNTLNPMLEYGVGSDLTETFSEREKGEKAYYFGVDKFMFGMDAKDILKKFNEKKNKAKNLIKGEMKIKKSKNKDVTKLEKSLMEVEKSEVKSLNRKQKKSDGWDRLLDENQSTVSVASSTVTYKVLNVDRVCQYESNVTKPGSSCGPAVGAMILDYYHDERGINVIDNSPYTTYYRLINHLYNDMYTSAYGTSLNNWVGGMRAHFRESNIYKEGYSYINVFYVTYGDSLKYRNAITKNNPVAIRFEYFDLEGNGVNWHFVTGVGFNLNYQSSGNLAVMYKNPAGGVNNTGWRYFDWTSNDRDFGFAYFLF</sequence>
<accession>A0ABM5WVW9</accession>
<evidence type="ECO:0008006" key="4">
    <source>
        <dbReference type="Google" id="ProtNLM"/>
    </source>
</evidence>
<dbReference type="RefSeq" id="WP_058385128.1">
    <property type="nucleotide sequence ID" value="NZ_CP013661.2"/>
</dbReference>
<evidence type="ECO:0000313" key="2">
    <source>
        <dbReference type="EMBL" id="ALS78469.1"/>
    </source>
</evidence>
<protein>
    <recommendedName>
        <fullName evidence="4">Peptidase C39-like domain-containing protein</fullName>
    </recommendedName>
</protein>
<feature type="signal peptide" evidence="1">
    <location>
        <begin position="1"/>
        <end position="22"/>
    </location>
</feature>
<feature type="chain" id="PRO_5045472984" description="Peptidase C39-like domain-containing protein" evidence="1">
    <location>
        <begin position="23"/>
        <end position="399"/>
    </location>
</feature>
<keyword evidence="3" id="KW-1185">Reference proteome</keyword>
<organism evidence="2 3">
    <name type="scientific">Planococcus kocurii</name>
    <dbReference type="NCBI Taxonomy" id="1374"/>
    <lineage>
        <taxon>Bacteria</taxon>
        <taxon>Bacillati</taxon>
        <taxon>Bacillota</taxon>
        <taxon>Bacilli</taxon>
        <taxon>Bacillales</taxon>
        <taxon>Caryophanaceae</taxon>
        <taxon>Planococcus</taxon>
    </lineage>
</organism>
<proteinExistence type="predicted"/>
<dbReference type="EMBL" id="CP013661">
    <property type="protein sequence ID" value="ALS78469.1"/>
    <property type="molecule type" value="Genomic_DNA"/>
</dbReference>
<reference evidence="2" key="1">
    <citation type="submission" date="2016-01" db="EMBL/GenBank/DDBJ databases">
        <title>Complete genome of Planococcus kocurri type strain.</title>
        <authorList>
            <person name="See-Too W.S."/>
        </authorList>
    </citation>
    <scope>NUCLEOTIDE SEQUENCE [LARGE SCALE GENOMIC DNA]</scope>
    <source>
        <strain evidence="2">ATCC 43650</strain>
    </source>
</reference>